<dbReference type="GO" id="GO:0005524">
    <property type="term" value="F:ATP binding"/>
    <property type="evidence" value="ECO:0007669"/>
    <property type="project" value="UniProtKB-KW"/>
</dbReference>
<keyword evidence="5 8" id="KW-1133">Transmembrane helix</keyword>
<feature type="transmembrane region" description="Helical" evidence="8">
    <location>
        <begin position="66"/>
        <end position="85"/>
    </location>
</feature>
<dbReference type="Proteomes" id="UP001198200">
    <property type="component" value="Unassembled WGS sequence"/>
</dbReference>
<keyword evidence="6 8" id="KW-0472">Membrane</keyword>
<evidence type="ECO:0000259" key="9">
    <source>
        <dbReference type="PROSITE" id="PS50893"/>
    </source>
</evidence>
<keyword evidence="4 11" id="KW-0067">ATP-binding</keyword>
<evidence type="ECO:0000259" key="10">
    <source>
        <dbReference type="PROSITE" id="PS50929"/>
    </source>
</evidence>
<evidence type="ECO:0000256" key="3">
    <source>
        <dbReference type="ARBA" id="ARBA00022741"/>
    </source>
</evidence>
<keyword evidence="3" id="KW-0547">Nucleotide-binding</keyword>
<sequence length="573" mass="64346">MKTKQNKKKNREFIHQLYYKNRINFIVTIILTIAMSSLNLMISWLIQQIMDCTANQDMQALVRSAWIVIIVVVIYTIANVMYRAVYPRFLQRAMQQYRDYAFSRLTQKSLRSFSKEGTALYVSALTNDCTSIENNYLAATFTLIELLFCFLGALIMMLYYSPVMLVLAVALSFLPVAVSMTAGNRLTEQEKEISKKNERFVSIVNELLSGFPVIKSFRAETQASRLFSQRNEQAEEAKKNKRRTEQLISLLANDAGIIAQMGIFLAGAWLAISGKGVTAGVVIVFVQLMNYILNPISQVPLLWSNRKAAIALMEKLSDALSENVREEGREKLNGFSEKIEVKDLTYGYEPESPVLKDLDVQFDAGKSYAIVGGSGSGKSTLLNLLMGSSSNYQGEICIDGVSIKNIESESLYQLMTSVQQNVFVFNDTIRNNVTMFHEFPDKEVTLALERSGLSEFIEKRGEEFVCGENGANLSGGERQRISIARALLRKSPILLVDEATAALDAATARAVSFSILNLVGMTRIVVTHRLEEAILRRYDKILVMKNGTICEQGNFDTLMQQKGQFYSLFQIAH</sequence>
<evidence type="ECO:0000256" key="1">
    <source>
        <dbReference type="ARBA" id="ARBA00004651"/>
    </source>
</evidence>
<dbReference type="InterPro" id="IPR036640">
    <property type="entry name" value="ABC1_TM_sf"/>
</dbReference>
<dbReference type="InterPro" id="IPR003439">
    <property type="entry name" value="ABC_transporter-like_ATP-bd"/>
</dbReference>
<feature type="domain" description="ABC transporter" evidence="9">
    <location>
        <begin position="339"/>
        <end position="571"/>
    </location>
</feature>
<dbReference type="PANTHER" id="PTHR43394">
    <property type="entry name" value="ATP-DEPENDENT PERMEASE MDL1, MITOCHONDRIAL"/>
    <property type="match status" value="1"/>
</dbReference>
<feature type="transmembrane region" description="Helical" evidence="8">
    <location>
        <begin position="247"/>
        <end position="270"/>
    </location>
</feature>
<dbReference type="EMBL" id="JAJEQN010000006">
    <property type="protein sequence ID" value="MCC2220726.1"/>
    <property type="molecule type" value="Genomic_DNA"/>
</dbReference>
<feature type="coiled-coil region" evidence="7">
    <location>
        <begin position="227"/>
        <end position="254"/>
    </location>
</feature>
<organism evidence="11 12">
    <name type="scientific">Anthropogastromicrobium aceti</name>
    <dbReference type="NCBI Taxonomy" id="2981768"/>
    <lineage>
        <taxon>Bacteria</taxon>
        <taxon>Bacillati</taxon>
        <taxon>Bacillota</taxon>
        <taxon>Clostridia</taxon>
        <taxon>Lachnospirales</taxon>
        <taxon>Lachnospiraceae</taxon>
        <taxon>Anthropogastromicrobium</taxon>
    </lineage>
</organism>
<dbReference type="GO" id="GO:0016887">
    <property type="term" value="F:ATP hydrolysis activity"/>
    <property type="evidence" value="ECO:0007669"/>
    <property type="project" value="InterPro"/>
</dbReference>
<dbReference type="GO" id="GO:0005886">
    <property type="term" value="C:plasma membrane"/>
    <property type="evidence" value="ECO:0007669"/>
    <property type="project" value="UniProtKB-SubCell"/>
</dbReference>
<comment type="subcellular location">
    <subcellularLocation>
        <location evidence="1">Cell membrane</location>
        <topology evidence="1">Multi-pass membrane protein</topology>
    </subcellularLocation>
</comment>
<comment type="caution">
    <text evidence="11">The sequence shown here is derived from an EMBL/GenBank/DDBJ whole genome shotgun (WGS) entry which is preliminary data.</text>
</comment>
<dbReference type="CDD" id="cd07346">
    <property type="entry name" value="ABC_6TM_exporters"/>
    <property type="match status" value="1"/>
</dbReference>
<feature type="transmembrane region" description="Helical" evidence="8">
    <location>
        <begin position="21"/>
        <end position="46"/>
    </location>
</feature>
<dbReference type="InterPro" id="IPR039421">
    <property type="entry name" value="Type_1_exporter"/>
</dbReference>
<evidence type="ECO:0000256" key="7">
    <source>
        <dbReference type="SAM" id="Coils"/>
    </source>
</evidence>
<dbReference type="PROSITE" id="PS00211">
    <property type="entry name" value="ABC_TRANSPORTER_1"/>
    <property type="match status" value="1"/>
</dbReference>
<dbReference type="PROSITE" id="PS50893">
    <property type="entry name" value="ABC_TRANSPORTER_2"/>
    <property type="match status" value="1"/>
</dbReference>
<keyword evidence="7" id="KW-0175">Coiled coil</keyword>
<gene>
    <name evidence="11" type="ORF">LKD48_03570</name>
</gene>
<protein>
    <submittedName>
        <fullName evidence="11">ABC transporter ATP-binding protein/permease</fullName>
    </submittedName>
</protein>
<dbReference type="Gene3D" id="3.40.50.300">
    <property type="entry name" value="P-loop containing nucleotide triphosphate hydrolases"/>
    <property type="match status" value="1"/>
</dbReference>
<evidence type="ECO:0000313" key="12">
    <source>
        <dbReference type="Proteomes" id="UP001198200"/>
    </source>
</evidence>
<proteinExistence type="predicted"/>
<dbReference type="Pfam" id="PF00005">
    <property type="entry name" value="ABC_tran"/>
    <property type="match status" value="1"/>
</dbReference>
<dbReference type="SUPFAM" id="SSF52540">
    <property type="entry name" value="P-loop containing nucleoside triphosphate hydrolases"/>
    <property type="match status" value="1"/>
</dbReference>
<dbReference type="InterPro" id="IPR011527">
    <property type="entry name" value="ABC1_TM_dom"/>
</dbReference>
<dbReference type="SUPFAM" id="SSF90123">
    <property type="entry name" value="ABC transporter transmembrane region"/>
    <property type="match status" value="1"/>
</dbReference>
<feature type="domain" description="ABC transmembrane type-1" evidence="10">
    <location>
        <begin position="26"/>
        <end position="308"/>
    </location>
</feature>
<dbReference type="AlphaFoldDB" id="A0AAE3E2M0"/>
<reference evidence="11 12" key="1">
    <citation type="submission" date="2021-10" db="EMBL/GenBank/DDBJ databases">
        <title>Anaerobic single-cell dispensing facilitates the cultivation of human gut bacteria.</title>
        <authorList>
            <person name="Afrizal A."/>
        </authorList>
    </citation>
    <scope>NUCLEOTIDE SEQUENCE [LARGE SCALE GENOMIC DNA]</scope>
    <source>
        <strain evidence="11 12">CLA-AA-H224</strain>
    </source>
</reference>
<dbReference type="Pfam" id="PF00664">
    <property type="entry name" value="ABC_membrane"/>
    <property type="match status" value="1"/>
</dbReference>
<accession>A0AAE3E2M0</accession>
<evidence type="ECO:0000256" key="4">
    <source>
        <dbReference type="ARBA" id="ARBA00022840"/>
    </source>
</evidence>
<dbReference type="InterPro" id="IPR017871">
    <property type="entry name" value="ABC_transporter-like_CS"/>
</dbReference>
<dbReference type="GO" id="GO:0015421">
    <property type="term" value="F:ABC-type oligopeptide transporter activity"/>
    <property type="evidence" value="ECO:0007669"/>
    <property type="project" value="TreeGrafter"/>
</dbReference>
<evidence type="ECO:0000313" key="11">
    <source>
        <dbReference type="EMBL" id="MCC2220726.1"/>
    </source>
</evidence>
<evidence type="ECO:0000256" key="6">
    <source>
        <dbReference type="ARBA" id="ARBA00023136"/>
    </source>
</evidence>
<keyword evidence="2 8" id="KW-0812">Transmembrane</keyword>
<dbReference type="InterPro" id="IPR027417">
    <property type="entry name" value="P-loop_NTPase"/>
</dbReference>
<evidence type="ECO:0000256" key="5">
    <source>
        <dbReference type="ARBA" id="ARBA00022989"/>
    </source>
</evidence>
<feature type="transmembrane region" description="Helical" evidence="8">
    <location>
        <begin position="136"/>
        <end position="159"/>
    </location>
</feature>
<evidence type="ECO:0000256" key="2">
    <source>
        <dbReference type="ARBA" id="ARBA00022692"/>
    </source>
</evidence>
<dbReference type="RefSeq" id="WP_066557172.1">
    <property type="nucleotide sequence ID" value="NZ_JAJEQN010000006.1"/>
</dbReference>
<feature type="transmembrane region" description="Helical" evidence="8">
    <location>
        <begin position="165"/>
        <end position="186"/>
    </location>
</feature>
<dbReference type="PANTHER" id="PTHR43394:SF1">
    <property type="entry name" value="ATP-BINDING CASSETTE SUB-FAMILY B MEMBER 10, MITOCHONDRIAL"/>
    <property type="match status" value="1"/>
</dbReference>
<dbReference type="PROSITE" id="PS50929">
    <property type="entry name" value="ABC_TM1F"/>
    <property type="match status" value="1"/>
</dbReference>
<dbReference type="Gene3D" id="1.20.1560.10">
    <property type="entry name" value="ABC transporter type 1, transmembrane domain"/>
    <property type="match status" value="1"/>
</dbReference>
<evidence type="ECO:0000256" key="8">
    <source>
        <dbReference type="SAM" id="Phobius"/>
    </source>
</evidence>
<name>A0AAE3E2M0_9FIRM</name>
<keyword evidence="12" id="KW-1185">Reference proteome</keyword>
<dbReference type="InterPro" id="IPR003593">
    <property type="entry name" value="AAA+_ATPase"/>
</dbReference>
<dbReference type="SMART" id="SM00382">
    <property type="entry name" value="AAA"/>
    <property type="match status" value="1"/>
</dbReference>